<evidence type="ECO:0000256" key="1">
    <source>
        <dbReference type="ARBA" id="ARBA00025771"/>
    </source>
</evidence>
<gene>
    <name evidence="3" type="ORF">SYNPS1DRAFT_7156</name>
</gene>
<organism evidence="3 4">
    <name type="scientific">Syncephalis pseudoplumigaleata</name>
    <dbReference type="NCBI Taxonomy" id="1712513"/>
    <lineage>
        <taxon>Eukaryota</taxon>
        <taxon>Fungi</taxon>
        <taxon>Fungi incertae sedis</taxon>
        <taxon>Zoopagomycota</taxon>
        <taxon>Zoopagomycotina</taxon>
        <taxon>Zoopagomycetes</taxon>
        <taxon>Zoopagales</taxon>
        <taxon>Piptocephalidaceae</taxon>
        <taxon>Syncephalis</taxon>
    </lineage>
</organism>
<dbReference type="InterPro" id="IPR045114">
    <property type="entry name" value="Csn12-like"/>
</dbReference>
<sequence length="145" mass="16972">ILKFLIPVRLLRGILPSDALLTRYARISLAYRPFVEAMRKGDVKQYDELLFDREQLLARMGTYLTLERARYVAVRTLLRKTFIVNGKDTKIPIERYRIALQLARIPLDMDATECLLANMIYKGYMRGYLSHERGYLVLSNKDPFP</sequence>
<dbReference type="GO" id="GO:0070390">
    <property type="term" value="C:transcription export complex 2"/>
    <property type="evidence" value="ECO:0007669"/>
    <property type="project" value="TreeGrafter"/>
</dbReference>
<accession>A0A4P9YXB5</accession>
<evidence type="ECO:0000313" key="3">
    <source>
        <dbReference type="EMBL" id="RKP24505.1"/>
    </source>
</evidence>
<dbReference type="Pfam" id="PF01399">
    <property type="entry name" value="PCI"/>
    <property type="match status" value="1"/>
</dbReference>
<dbReference type="GO" id="GO:0003723">
    <property type="term" value="F:RNA binding"/>
    <property type="evidence" value="ECO:0007669"/>
    <property type="project" value="InterPro"/>
</dbReference>
<dbReference type="Proteomes" id="UP000278143">
    <property type="component" value="Unassembled WGS sequence"/>
</dbReference>
<evidence type="ECO:0000259" key="2">
    <source>
        <dbReference type="PROSITE" id="PS50250"/>
    </source>
</evidence>
<dbReference type="InterPro" id="IPR000717">
    <property type="entry name" value="PCI_dom"/>
</dbReference>
<dbReference type="GO" id="GO:0006368">
    <property type="term" value="P:transcription elongation by RNA polymerase II"/>
    <property type="evidence" value="ECO:0007669"/>
    <property type="project" value="TreeGrafter"/>
</dbReference>
<dbReference type="AlphaFoldDB" id="A0A4P9YXB5"/>
<dbReference type="InterPro" id="IPR036388">
    <property type="entry name" value="WH-like_DNA-bd_sf"/>
</dbReference>
<dbReference type="GO" id="GO:0016973">
    <property type="term" value="P:poly(A)+ mRNA export from nucleus"/>
    <property type="evidence" value="ECO:0007669"/>
    <property type="project" value="TreeGrafter"/>
</dbReference>
<dbReference type="PROSITE" id="PS50250">
    <property type="entry name" value="PCI"/>
    <property type="match status" value="1"/>
</dbReference>
<dbReference type="EMBL" id="KZ990187">
    <property type="protein sequence ID" value="RKP24505.1"/>
    <property type="molecule type" value="Genomic_DNA"/>
</dbReference>
<dbReference type="Gene3D" id="1.10.10.10">
    <property type="entry name" value="Winged helix-like DNA-binding domain superfamily/Winged helix DNA-binding domain"/>
    <property type="match status" value="1"/>
</dbReference>
<name>A0A4P9YXB5_9FUNG</name>
<feature type="non-terminal residue" evidence="3">
    <location>
        <position position="145"/>
    </location>
</feature>
<dbReference type="PANTHER" id="PTHR12732">
    <property type="entry name" value="UNCHARACTERIZED PROTEASOME COMPONENT REGION PCI-CONTAINING"/>
    <property type="match status" value="1"/>
</dbReference>
<feature type="non-terminal residue" evidence="3">
    <location>
        <position position="1"/>
    </location>
</feature>
<dbReference type="OrthoDB" id="10252687at2759"/>
<keyword evidence="4" id="KW-1185">Reference proteome</keyword>
<proteinExistence type="inferred from homology"/>
<dbReference type="GO" id="GO:0000973">
    <property type="term" value="P:post-transcriptional tethering of RNA polymerase II gene DNA at nuclear periphery"/>
    <property type="evidence" value="ECO:0007669"/>
    <property type="project" value="TreeGrafter"/>
</dbReference>
<dbReference type="GO" id="GO:0003690">
    <property type="term" value="F:double-stranded DNA binding"/>
    <property type="evidence" value="ECO:0007669"/>
    <property type="project" value="InterPro"/>
</dbReference>
<reference evidence="4" key="1">
    <citation type="journal article" date="2018" name="Nat. Microbiol.">
        <title>Leveraging single-cell genomics to expand the fungal tree of life.</title>
        <authorList>
            <person name="Ahrendt S.R."/>
            <person name="Quandt C.A."/>
            <person name="Ciobanu D."/>
            <person name="Clum A."/>
            <person name="Salamov A."/>
            <person name="Andreopoulos B."/>
            <person name="Cheng J.F."/>
            <person name="Woyke T."/>
            <person name="Pelin A."/>
            <person name="Henrissat B."/>
            <person name="Reynolds N.K."/>
            <person name="Benny G.L."/>
            <person name="Smith M.E."/>
            <person name="James T.Y."/>
            <person name="Grigoriev I.V."/>
        </authorList>
    </citation>
    <scope>NUCLEOTIDE SEQUENCE [LARGE SCALE GENOMIC DNA]</scope>
    <source>
        <strain evidence="4">Benny S71-1</strain>
    </source>
</reference>
<evidence type="ECO:0000313" key="4">
    <source>
        <dbReference type="Proteomes" id="UP000278143"/>
    </source>
</evidence>
<comment type="similarity">
    <text evidence="1">Belongs to the CSN12 family.</text>
</comment>
<protein>
    <recommendedName>
        <fullName evidence="2">PCI domain-containing protein</fullName>
    </recommendedName>
</protein>
<dbReference type="PANTHER" id="PTHR12732:SF0">
    <property type="entry name" value="PCI DOMAIN-CONTAINING PROTEIN 2"/>
    <property type="match status" value="1"/>
</dbReference>
<feature type="domain" description="PCI" evidence="2">
    <location>
        <begin position="1"/>
        <end position="143"/>
    </location>
</feature>